<organism evidence="2 3">
    <name type="scientific">Mycobacterium paraterrae</name>
    <dbReference type="NCBI Taxonomy" id="577492"/>
    <lineage>
        <taxon>Bacteria</taxon>
        <taxon>Bacillati</taxon>
        <taxon>Actinomycetota</taxon>
        <taxon>Actinomycetes</taxon>
        <taxon>Mycobacteriales</taxon>
        <taxon>Mycobacteriaceae</taxon>
        <taxon>Mycobacterium</taxon>
    </lineage>
</organism>
<proteinExistence type="predicted"/>
<dbReference type="SUPFAM" id="SSF54427">
    <property type="entry name" value="NTF2-like"/>
    <property type="match status" value="1"/>
</dbReference>
<protein>
    <submittedName>
        <fullName evidence="2">Nuclear transport factor 2 family protein</fullName>
    </submittedName>
</protein>
<dbReference type="RefSeq" id="WP_240261440.1">
    <property type="nucleotide sequence ID" value="NZ_CP092488.2"/>
</dbReference>
<sequence length="137" mass="15504">MTVQLLAFHELAQAKARYCRLLDCKDWVGLSELLSEDIEFDLSDGNPDVPPITGRENVLNAVQSSVAGAKTVHQVHAPEFDLHGDDAWVVWAVQERVVWDNGTSLTAFGRYHDHWIRHGGQWKISALRLTHQIMDFS</sequence>
<dbReference type="InterPro" id="IPR037401">
    <property type="entry name" value="SnoaL-like"/>
</dbReference>
<feature type="domain" description="SnoaL-like" evidence="1">
    <location>
        <begin position="5"/>
        <end position="128"/>
    </location>
</feature>
<gene>
    <name evidence="2" type="ORF">MKK62_25840</name>
</gene>
<evidence type="ECO:0000313" key="2">
    <source>
        <dbReference type="EMBL" id="UMB69709.1"/>
    </source>
</evidence>
<dbReference type="EMBL" id="CP092488">
    <property type="protein sequence ID" value="UMB69709.1"/>
    <property type="molecule type" value="Genomic_DNA"/>
</dbReference>
<reference evidence="2" key="1">
    <citation type="submission" date="2022-08" db="EMBL/GenBank/DDBJ databases">
        <title>Whole genome sequencing of non-tuberculosis mycobacteria type-strains.</title>
        <authorList>
            <person name="Igarashi Y."/>
            <person name="Osugi A."/>
            <person name="Mitarai S."/>
        </authorList>
    </citation>
    <scope>NUCLEOTIDE SEQUENCE</scope>
    <source>
        <strain evidence="2">DSM 45127</strain>
    </source>
</reference>
<accession>A0ABY3VQD9</accession>
<dbReference type="CDD" id="cd00531">
    <property type="entry name" value="NTF2_like"/>
    <property type="match status" value="1"/>
</dbReference>
<evidence type="ECO:0000313" key="3">
    <source>
        <dbReference type="Proteomes" id="UP001055336"/>
    </source>
</evidence>
<dbReference type="Proteomes" id="UP001055336">
    <property type="component" value="Chromosome"/>
</dbReference>
<dbReference type="Gene3D" id="3.10.450.50">
    <property type="match status" value="1"/>
</dbReference>
<dbReference type="Pfam" id="PF13577">
    <property type="entry name" value="SnoaL_4"/>
    <property type="match status" value="1"/>
</dbReference>
<name>A0ABY3VQD9_9MYCO</name>
<dbReference type="InterPro" id="IPR032710">
    <property type="entry name" value="NTF2-like_dom_sf"/>
</dbReference>
<evidence type="ECO:0000259" key="1">
    <source>
        <dbReference type="Pfam" id="PF13577"/>
    </source>
</evidence>
<keyword evidence="3" id="KW-1185">Reference proteome</keyword>